<organism evidence="2 3">
    <name type="scientific">Pristionchus entomophagus</name>
    <dbReference type="NCBI Taxonomy" id="358040"/>
    <lineage>
        <taxon>Eukaryota</taxon>
        <taxon>Metazoa</taxon>
        <taxon>Ecdysozoa</taxon>
        <taxon>Nematoda</taxon>
        <taxon>Chromadorea</taxon>
        <taxon>Rhabditida</taxon>
        <taxon>Rhabditina</taxon>
        <taxon>Diplogasteromorpha</taxon>
        <taxon>Diplogasteroidea</taxon>
        <taxon>Neodiplogasteridae</taxon>
        <taxon>Pristionchus</taxon>
    </lineage>
</organism>
<evidence type="ECO:0000256" key="1">
    <source>
        <dbReference type="SAM" id="MobiDB-lite"/>
    </source>
</evidence>
<dbReference type="EMBL" id="BTSX01000005">
    <property type="protein sequence ID" value="GMS98530.1"/>
    <property type="molecule type" value="Genomic_DNA"/>
</dbReference>
<keyword evidence="3" id="KW-1185">Reference proteome</keyword>
<accession>A0AAV5TVG8</accession>
<evidence type="ECO:0000313" key="3">
    <source>
        <dbReference type="Proteomes" id="UP001432027"/>
    </source>
</evidence>
<feature type="region of interest" description="Disordered" evidence="1">
    <location>
        <begin position="69"/>
        <end position="100"/>
    </location>
</feature>
<feature type="compositionally biased region" description="Acidic residues" evidence="1">
    <location>
        <begin position="85"/>
        <end position="94"/>
    </location>
</feature>
<evidence type="ECO:0000313" key="2">
    <source>
        <dbReference type="EMBL" id="GMS98530.1"/>
    </source>
</evidence>
<comment type="caution">
    <text evidence="2">The sequence shown here is derived from an EMBL/GenBank/DDBJ whole genome shotgun (WGS) entry which is preliminary data.</text>
</comment>
<proteinExistence type="predicted"/>
<gene>
    <name evidence="2" type="ORF">PENTCL1PPCAC_20705</name>
</gene>
<reference evidence="2" key="1">
    <citation type="submission" date="2023-10" db="EMBL/GenBank/DDBJ databases">
        <title>Genome assembly of Pristionchus species.</title>
        <authorList>
            <person name="Yoshida K."/>
            <person name="Sommer R.J."/>
        </authorList>
    </citation>
    <scope>NUCLEOTIDE SEQUENCE</scope>
    <source>
        <strain evidence="2">RS0144</strain>
    </source>
</reference>
<dbReference type="AlphaFoldDB" id="A0AAV5TVG8"/>
<protein>
    <submittedName>
        <fullName evidence="2">Uncharacterized protein</fullName>
    </submittedName>
</protein>
<sequence>MTRNRGAFVTKILDKLSDNSEIGKRLEEWNSVKIEFAQEQFRLYCNPNPIDFPSNWMLMERRYHANLEKRKKRSLPRAADRAAREEEEEEEVDPMDGNLH</sequence>
<dbReference type="Proteomes" id="UP001432027">
    <property type="component" value="Unassembled WGS sequence"/>
</dbReference>
<name>A0AAV5TVG8_9BILA</name>